<protein>
    <submittedName>
        <fullName evidence="8">Molecular chaperone</fullName>
    </submittedName>
</protein>
<dbReference type="InterPro" id="IPR013783">
    <property type="entry name" value="Ig-like_fold"/>
</dbReference>
<evidence type="ECO:0000256" key="5">
    <source>
        <dbReference type="ARBA" id="ARBA00023186"/>
    </source>
</evidence>
<dbReference type="PANTHER" id="PTHR30251">
    <property type="entry name" value="PILUS ASSEMBLY CHAPERONE"/>
    <property type="match status" value="1"/>
</dbReference>
<dbReference type="InterPro" id="IPR050643">
    <property type="entry name" value="Periplasmic_pilus_chap"/>
</dbReference>
<accession>A0ABY4E134</accession>
<dbReference type="InterPro" id="IPR036316">
    <property type="entry name" value="Pili_assmbl_chap_C_dom_sf"/>
</dbReference>
<organism evidence="8 9">
    <name type="scientific">Vitreoscilla massiliensis</name>
    <dbReference type="NCBI Taxonomy" id="1689272"/>
    <lineage>
        <taxon>Bacteria</taxon>
        <taxon>Pseudomonadati</taxon>
        <taxon>Pseudomonadota</taxon>
        <taxon>Betaproteobacteria</taxon>
        <taxon>Neisseriales</taxon>
        <taxon>Neisseriaceae</taxon>
        <taxon>Vitreoscilla</taxon>
    </lineage>
</organism>
<dbReference type="InterPro" id="IPR008962">
    <property type="entry name" value="PapD-like_sf"/>
</dbReference>
<feature type="domain" description="Pili assembly chaperone N-terminal" evidence="6">
    <location>
        <begin position="17"/>
        <end position="139"/>
    </location>
</feature>
<dbReference type="RefSeq" id="WP_058357268.1">
    <property type="nucleotide sequence ID" value="NZ_CABKVG010000010.1"/>
</dbReference>
<dbReference type="PANTHER" id="PTHR30251:SF7">
    <property type="entry name" value="FIMBRIAE CHAPARONE"/>
    <property type="match status" value="1"/>
</dbReference>
<gene>
    <name evidence="8" type="ORF">LVJ82_16695</name>
</gene>
<keyword evidence="9" id="KW-1185">Reference proteome</keyword>
<dbReference type="Pfam" id="PF00345">
    <property type="entry name" value="PapD_N"/>
    <property type="match status" value="1"/>
</dbReference>
<evidence type="ECO:0000259" key="7">
    <source>
        <dbReference type="Pfam" id="PF02753"/>
    </source>
</evidence>
<evidence type="ECO:0000313" key="9">
    <source>
        <dbReference type="Proteomes" id="UP000832011"/>
    </source>
</evidence>
<dbReference type="PRINTS" id="PR00969">
    <property type="entry name" value="CHAPERONPILI"/>
</dbReference>
<keyword evidence="4" id="KW-0574">Periplasm</keyword>
<dbReference type="SUPFAM" id="SSF49584">
    <property type="entry name" value="Periplasmic chaperone C-domain"/>
    <property type="match status" value="1"/>
</dbReference>
<dbReference type="Pfam" id="PF02753">
    <property type="entry name" value="PapD_C"/>
    <property type="match status" value="1"/>
</dbReference>
<evidence type="ECO:0000256" key="1">
    <source>
        <dbReference type="ARBA" id="ARBA00004418"/>
    </source>
</evidence>
<keyword evidence="3" id="KW-0732">Signal</keyword>
<dbReference type="Gene3D" id="2.60.40.10">
    <property type="entry name" value="Immunoglobulins"/>
    <property type="match status" value="2"/>
</dbReference>
<proteinExistence type="inferred from homology"/>
<sequence length="240" mass="27244">MLGCTAALYSAPAAAEFSIQQSRYVVHHSEREATVFLKNTGDYPIIIQNWVDDGVVSNVPQQAVAAPLMTLPPLLHLEPQQIKPIRLINKFSQEHNQQAESLYWLNLYELVPSNPQAQAGDVLKVNVRLQMKLFYRPDKWQLDTAKLSRQLRFHCDEAEQRLRIDNPSPFYASFGEIMVAKEPQLQTTLTIAPSSSVSVPLYKRPVNKTPLQFSLIDDDGNVQVFNTQIQIQSKVMPEDE</sequence>
<feature type="domain" description="Pili assembly chaperone C-terminal" evidence="7">
    <location>
        <begin position="164"/>
        <end position="222"/>
    </location>
</feature>
<evidence type="ECO:0000256" key="2">
    <source>
        <dbReference type="ARBA" id="ARBA00007399"/>
    </source>
</evidence>
<comment type="similarity">
    <text evidence="2">Belongs to the periplasmic pilus chaperone family.</text>
</comment>
<evidence type="ECO:0000256" key="3">
    <source>
        <dbReference type="ARBA" id="ARBA00022729"/>
    </source>
</evidence>
<dbReference type="Proteomes" id="UP000832011">
    <property type="component" value="Chromosome"/>
</dbReference>
<evidence type="ECO:0000256" key="4">
    <source>
        <dbReference type="ARBA" id="ARBA00022764"/>
    </source>
</evidence>
<evidence type="ECO:0000313" key="8">
    <source>
        <dbReference type="EMBL" id="UOO89061.1"/>
    </source>
</evidence>
<dbReference type="InterPro" id="IPR016148">
    <property type="entry name" value="Pili_assmbl_chaperone_C"/>
</dbReference>
<name>A0ABY4E134_9NEIS</name>
<dbReference type="InterPro" id="IPR016147">
    <property type="entry name" value="Pili_assmbl_chaperone_N"/>
</dbReference>
<evidence type="ECO:0000259" key="6">
    <source>
        <dbReference type="Pfam" id="PF00345"/>
    </source>
</evidence>
<dbReference type="SUPFAM" id="SSF49354">
    <property type="entry name" value="PapD-like"/>
    <property type="match status" value="1"/>
</dbReference>
<dbReference type="EMBL" id="CP091511">
    <property type="protein sequence ID" value="UOO89061.1"/>
    <property type="molecule type" value="Genomic_DNA"/>
</dbReference>
<reference evidence="8 9" key="1">
    <citation type="journal article" date="2022" name="Res Sq">
        <title>Evolution of multicellular longitudinally dividing oral cavity symbionts (Neisseriaceae).</title>
        <authorList>
            <person name="Nyongesa S."/>
            <person name="Weber P."/>
            <person name="Bernet E."/>
            <person name="Pullido F."/>
            <person name="Nieckarz M."/>
            <person name="Delaby M."/>
            <person name="Nieves C."/>
            <person name="Viehboeck T."/>
            <person name="Krause N."/>
            <person name="Rivera-Millot A."/>
            <person name="Nakamura A."/>
            <person name="Vischer N."/>
            <person name="VanNieuwenhze M."/>
            <person name="Brun Y."/>
            <person name="Cava F."/>
            <person name="Bulgheresi S."/>
            <person name="Veyrier F."/>
        </authorList>
    </citation>
    <scope>NUCLEOTIDE SEQUENCE [LARGE SCALE GENOMIC DNA]</scope>
    <source>
        <strain evidence="8 9">SN4</strain>
    </source>
</reference>
<keyword evidence="5" id="KW-0143">Chaperone</keyword>
<comment type="subcellular location">
    <subcellularLocation>
        <location evidence="1">Periplasm</location>
    </subcellularLocation>
</comment>
<dbReference type="InterPro" id="IPR001829">
    <property type="entry name" value="Pili_assmbl_chaperone_bac"/>
</dbReference>